<protein>
    <recommendedName>
        <fullName evidence="3">RING-type domain-containing protein</fullName>
    </recommendedName>
</protein>
<sequence>MPNFRERIKLAAKHWQDNGKDEAYLFSKDYDRMLVYLWCHSQGGKKEGYSADIAEFAAANRKAIGDLNYEKMLRVRDYCNFCAETYKLENLSICIDCQNVYCYRCATNHDVCANGNSRCVCGGDLVG</sequence>
<gene>
    <name evidence="1" type="ORF">H6G68_20945</name>
</gene>
<name>A0ABR8JAS7_9NOST</name>
<dbReference type="RefSeq" id="WP_190908370.1">
    <property type="nucleotide sequence ID" value="NZ_JACJTQ010000040.1"/>
</dbReference>
<evidence type="ECO:0008006" key="3">
    <source>
        <dbReference type="Google" id="ProtNLM"/>
    </source>
</evidence>
<evidence type="ECO:0000313" key="1">
    <source>
        <dbReference type="EMBL" id="MBD2694186.1"/>
    </source>
</evidence>
<dbReference type="EMBL" id="JACJTQ010000040">
    <property type="protein sequence ID" value="MBD2694186.1"/>
    <property type="molecule type" value="Genomic_DNA"/>
</dbReference>
<keyword evidence="2" id="KW-1185">Reference proteome</keyword>
<organism evidence="1 2">
    <name type="scientific">Anabaena catenula FACHB-362</name>
    <dbReference type="NCBI Taxonomy" id="2692877"/>
    <lineage>
        <taxon>Bacteria</taxon>
        <taxon>Bacillati</taxon>
        <taxon>Cyanobacteriota</taxon>
        <taxon>Cyanophyceae</taxon>
        <taxon>Nostocales</taxon>
        <taxon>Nostocaceae</taxon>
        <taxon>Anabaena</taxon>
    </lineage>
</organism>
<dbReference type="Proteomes" id="UP000660381">
    <property type="component" value="Unassembled WGS sequence"/>
</dbReference>
<proteinExistence type="predicted"/>
<accession>A0ABR8JAS7</accession>
<reference evidence="1 2" key="1">
    <citation type="journal article" date="2020" name="ISME J.">
        <title>Comparative genomics reveals insights into cyanobacterial evolution and habitat adaptation.</title>
        <authorList>
            <person name="Chen M.Y."/>
            <person name="Teng W.K."/>
            <person name="Zhao L."/>
            <person name="Hu C.X."/>
            <person name="Zhou Y.K."/>
            <person name="Han B.P."/>
            <person name="Song L.R."/>
            <person name="Shu W.S."/>
        </authorList>
    </citation>
    <scope>NUCLEOTIDE SEQUENCE [LARGE SCALE GENOMIC DNA]</scope>
    <source>
        <strain evidence="1 2">FACHB-362</strain>
    </source>
</reference>
<evidence type="ECO:0000313" key="2">
    <source>
        <dbReference type="Proteomes" id="UP000660381"/>
    </source>
</evidence>
<comment type="caution">
    <text evidence="1">The sequence shown here is derived from an EMBL/GenBank/DDBJ whole genome shotgun (WGS) entry which is preliminary data.</text>
</comment>